<dbReference type="GO" id="GO:0016491">
    <property type="term" value="F:oxidoreductase activity"/>
    <property type="evidence" value="ECO:0007669"/>
    <property type="project" value="UniProtKB-KW"/>
</dbReference>
<dbReference type="Pfam" id="PF01565">
    <property type="entry name" value="FAD_binding_4"/>
    <property type="match status" value="1"/>
</dbReference>
<keyword evidence="3" id="KW-0285">Flavoprotein</keyword>
<feature type="domain" description="FAD-binding PCMH-type" evidence="7">
    <location>
        <begin position="145"/>
        <end position="324"/>
    </location>
</feature>
<comment type="similarity">
    <text evidence="2">Belongs to the oxygen-dependent FAD-linked oxidoreductase family.</text>
</comment>
<dbReference type="PROSITE" id="PS51387">
    <property type="entry name" value="FAD_PCMH"/>
    <property type="match status" value="1"/>
</dbReference>
<proteinExistence type="inferred from homology"/>
<accession>A0A9W4XQ47</accession>
<keyword evidence="4" id="KW-0274">FAD</keyword>
<evidence type="ECO:0000313" key="9">
    <source>
        <dbReference type="Proteomes" id="UP001152607"/>
    </source>
</evidence>
<dbReference type="InterPro" id="IPR012951">
    <property type="entry name" value="BBE"/>
</dbReference>
<dbReference type="InterPro" id="IPR006094">
    <property type="entry name" value="Oxid_FAD_bind_N"/>
</dbReference>
<dbReference type="Gene3D" id="3.30.465.10">
    <property type="match status" value="2"/>
</dbReference>
<gene>
    <name evidence="8" type="ORF">PDIGIT_LOCUS13315</name>
</gene>
<keyword evidence="9" id="KW-1185">Reference proteome</keyword>
<organism evidence="8 9">
    <name type="scientific">Periconia digitata</name>
    <dbReference type="NCBI Taxonomy" id="1303443"/>
    <lineage>
        <taxon>Eukaryota</taxon>
        <taxon>Fungi</taxon>
        <taxon>Dikarya</taxon>
        <taxon>Ascomycota</taxon>
        <taxon>Pezizomycotina</taxon>
        <taxon>Dothideomycetes</taxon>
        <taxon>Pleosporomycetidae</taxon>
        <taxon>Pleosporales</taxon>
        <taxon>Massarineae</taxon>
        <taxon>Periconiaceae</taxon>
        <taxon>Periconia</taxon>
    </lineage>
</organism>
<evidence type="ECO:0000313" key="8">
    <source>
        <dbReference type="EMBL" id="CAI6340144.1"/>
    </source>
</evidence>
<protein>
    <recommendedName>
        <fullName evidence="7">FAD-binding PCMH-type domain-containing protein</fullName>
    </recommendedName>
</protein>
<evidence type="ECO:0000256" key="3">
    <source>
        <dbReference type="ARBA" id="ARBA00022630"/>
    </source>
</evidence>
<dbReference type="GO" id="GO:0071949">
    <property type="term" value="F:FAD binding"/>
    <property type="evidence" value="ECO:0007669"/>
    <property type="project" value="InterPro"/>
</dbReference>
<keyword evidence="6" id="KW-0732">Signal</keyword>
<name>A0A9W4XQ47_9PLEO</name>
<dbReference type="AlphaFoldDB" id="A0A9W4XQ47"/>
<dbReference type="EMBL" id="CAOQHR010000010">
    <property type="protein sequence ID" value="CAI6340144.1"/>
    <property type="molecule type" value="Genomic_DNA"/>
</dbReference>
<dbReference type="InterPro" id="IPR036318">
    <property type="entry name" value="FAD-bd_PCMH-like_sf"/>
</dbReference>
<dbReference type="Proteomes" id="UP001152607">
    <property type="component" value="Unassembled WGS sequence"/>
</dbReference>
<evidence type="ECO:0000256" key="6">
    <source>
        <dbReference type="SAM" id="SignalP"/>
    </source>
</evidence>
<reference evidence="8" key="1">
    <citation type="submission" date="2023-01" db="EMBL/GenBank/DDBJ databases">
        <authorList>
            <person name="Van Ghelder C."/>
            <person name="Rancurel C."/>
        </authorList>
    </citation>
    <scope>NUCLEOTIDE SEQUENCE</scope>
    <source>
        <strain evidence="8">CNCM I-4278</strain>
    </source>
</reference>
<dbReference type="PANTHER" id="PTHR42973:SF39">
    <property type="entry name" value="FAD-BINDING PCMH-TYPE DOMAIN-CONTAINING PROTEIN"/>
    <property type="match status" value="1"/>
</dbReference>
<keyword evidence="5" id="KW-0560">Oxidoreductase</keyword>
<dbReference type="PANTHER" id="PTHR42973">
    <property type="entry name" value="BINDING OXIDOREDUCTASE, PUTATIVE (AFU_ORTHOLOGUE AFUA_1G17690)-RELATED"/>
    <property type="match status" value="1"/>
</dbReference>
<feature type="chain" id="PRO_5040762467" description="FAD-binding PCMH-type domain-containing protein" evidence="6">
    <location>
        <begin position="21"/>
        <end position="620"/>
    </location>
</feature>
<evidence type="ECO:0000256" key="1">
    <source>
        <dbReference type="ARBA" id="ARBA00001974"/>
    </source>
</evidence>
<dbReference type="InterPro" id="IPR016166">
    <property type="entry name" value="FAD-bd_PCMH"/>
</dbReference>
<evidence type="ECO:0000256" key="4">
    <source>
        <dbReference type="ARBA" id="ARBA00022827"/>
    </source>
</evidence>
<evidence type="ECO:0000256" key="5">
    <source>
        <dbReference type="ARBA" id="ARBA00023002"/>
    </source>
</evidence>
<feature type="signal peptide" evidence="6">
    <location>
        <begin position="1"/>
        <end position="20"/>
    </location>
</feature>
<evidence type="ECO:0000256" key="2">
    <source>
        <dbReference type="ARBA" id="ARBA00005466"/>
    </source>
</evidence>
<dbReference type="SUPFAM" id="SSF56176">
    <property type="entry name" value="FAD-binding/transporter-associated domain-like"/>
    <property type="match status" value="1"/>
</dbReference>
<evidence type="ECO:0000259" key="7">
    <source>
        <dbReference type="PROSITE" id="PS51387"/>
    </source>
</evidence>
<dbReference type="OrthoDB" id="415825at2759"/>
<dbReference type="InterPro" id="IPR050416">
    <property type="entry name" value="FAD-linked_Oxidoreductase"/>
</dbReference>
<dbReference type="InterPro" id="IPR016169">
    <property type="entry name" value="FAD-bd_PCMH_sub2"/>
</dbReference>
<comment type="cofactor">
    <cofactor evidence="1">
        <name>FAD</name>
        <dbReference type="ChEBI" id="CHEBI:57692"/>
    </cofactor>
</comment>
<dbReference type="Pfam" id="PF08031">
    <property type="entry name" value="BBE"/>
    <property type="match status" value="1"/>
</dbReference>
<sequence length="620" mass="67587">MVQYARLVLLATCLIGQSIAYNFPYEAVQLQESDVANNPDLAFGSLPGEIPADCKTFPGDDDWPSTQRWAALNATLNGALIRAVPPLAACYQGPFYNAAKCEDVKRQSGSSLFAKEDPLIPFGMWQLGNPCPIPASTNLNNSCNFASFPAYVVNASTVKHIQLAVNFARNNNIRVTIKNTGHDFIGRNTGGGALQIWVHHMKAFEYLPSASISGYEGAAGRVGASLEQYDLLNYMNANNITLLCPGSSTVGAYGGFMQGGGFSYMTTKFGLMADQVLSLEVVTADGKFVHADLEENKDLFWAIRGGGPGNFGIVTSAVVKAYEPIPFATSTFELRTNTTSGAQVPAETFWKGISTYFSHLVRINDAKGIGWNNIGKSGRGFTFTGQVMMPSMSSSEFSSFMAPLISDLNKIGITITNPTPKWFPTFPESQFRPNGPGEGVANRRLVSRLFPREIFEDPTSKEFAKAMSAIRIFVEEGGYSFHSVDYHPSLETAGTPGSYSAVNPHLRTAIMHATGFDTQSAGPDATPEQQIAGHTRLRKYVQYWINATPSSGSYMNEGDAAEPEFQERLYGENYEQLYSIKKKRDPWGLFYAVTGVASEEWVVEGAQLGLPIQQGRLCRA</sequence>
<comment type="caution">
    <text evidence="8">The sequence shown here is derived from an EMBL/GenBank/DDBJ whole genome shotgun (WGS) entry which is preliminary data.</text>
</comment>